<dbReference type="EMBL" id="JASBNA010000090">
    <property type="protein sequence ID" value="KAK7677334.1"/>
    <property type="molecule type" value="Genomic_DNA"/>
</dbReference>
<evidence type="ECO:0000256" key="2">
    <source>
        <dbReference type="ARBA" id="ARBA00004167"/>
    </source>
</evidence>
<evidence type="ECO:0000256" key="3">
    <source>
        <dbReference type="ARBA" id="ARBA00005179"/>
    </source>
</evidence>
<keyword evidence="10" id="KW-0408">Iron</keyword>
<dbReference type="InterPro" id="IPR002401">
    <property type="entry name" value="Cyt_P450_E_grp-I"/>
</dbReference>
<dbReference type="PANTHER" id="PTHR46300">
    <property type="entry name" value="P450, PUTATIVE (EUROFUNG)-RELATED-RELATED"/>
    <property type="match status" value="1"/>
</dbReference>
<dbReference type="PRINTS" id="PR00463">
    <property type="entry name" value="EP450I"/>
</dbReference>
<evidence type="ECO:0000256" key="4">
    <source>
        <dbReference type="ARBA" id="ARBA00010617"/>
    </source>
</evidence>
<dbReference type="PANTHER" id="PTHR46300:SF7">
    <property type="entry name" value="P450, PUTATIVE (EUROFUNG)-RELATED"/>
    <property type="match status" value="1"/>
</dbReference>
<dbReference type="InterPro" id="IPR001128">
    <property type="entry name" value="Cyt_P450"/>
</dbReference>
<dbReference type="GO" id="GO:0016020">
    <property type="term" value="C:membrane"/>
    <property type="evidence" value="ECO:0007669"/>
    <property type="project" value="UniProtKB-SubCell"/>
</dbReference>
<evidence type="ECO:0000256" key="11">
    <source>
        <dbReference type="ARBA" id="ARBA00023033"/>
    </source>
</evidence>
<comment type="subcellular location">
    <subcellularLocation>
        <location evidence="2">Membrane</location>
        <topology evidence="2">Single-pass membrane protein</topology>
    </subcellularLocation>
</comment>
<proteinExistence type="inferred from homology"/>
<dbReference type="Pfam" id="PF00067">
    <property type="entry name" value="p450"/>
    <property type="match status" value="1"/>
</dbReference>
<dbReference type="GO" id="GO:0020037">
    <property type="term" value="F:heme binding"/>
    <property type="evidence" value="ECO:0007669"/>
    <property type="project" value="InterPro"/>
</dbReference>
<evidence type="ECO:0000256" key="12">
    <source>
        <dbReference type="ARBA" id="ARBA00023136"/>
    </source>
</evidence>
<keyword evidence="7" id="KW-0479">Metal-binding</keyword>
<comment type="similarity">
    <text evidence="4">Belongs to the cytochrome P450 family.</text>
</comment>
<keyword evidence="5" id="KW-0349">Heme</keyword>
<dbReference type="InterPro" id="IPR050364">
    <property type="entry name" value="Cytochrome_P450_fung"/>
</dbReference>
<sequence>MDSIIACTSLLAAVLLLLWVKKLFRPKLPLPPGPRGYPIIGNMLDVPSVMPWKTFRKWSKIYGDVIFLDLPGHPTVVLGSPQAAFDLLEKRSDIYSSRPTSILHEMMSWDWNMGFMPYSQLWRDHRRVFHQFFNSREVSKYQPIQVRECRAFLQRILILSSPSEDLGQDIRQIFTAIILKIMYDMDISNLHDECVLLAQEAVDGLSRTSIPGVHWVEHFAPLRYIPSWVPGTSSRKMTEYYKPIVVTMRDKPFDEVKRDMVNRNVSPSVASAMIERLYQNAGEDLSLVDDTLARNVAAVAYSAAADTTTSAAQSCLVAMSLYPEVQRKAQEELDRVVGPRRLPEFDDYDDLVYVRAIMLEAMRWVVVTPLSLPHQVIRDDKYKGYSIPKGTIIRVNVWLVLLYHISESLSMQKSIGLCCTTRRFTQNPKYLNRNDSSKTVNSTLLYVILLHWRLVLDDAYAPDDTSVMGRYL</sequence>
<dbReference type="GO" id="GO:0016705">
    <property type="term" value="F:oxidoreductase activity, acting on paired donors, with incorporation or reduction of molecular oxygen"/>
    <property type="evidence" value="ECO:0007669"/>
    <property type="project" value="InterPro"/>
</dbReference>
<dbReference type="GO" id="GO:0005506">
    <property type="term" value="F:iron ion binding"/>
    <property type="evidence" value="ECO:0007669"/>
    <property type="project" value="InterPro"/>
</dbReference>
<comment type="caution">
    <text evidence="13">The sequence shown here is derived from an EMBL/GenBank/DDBJ whole genome shotgun (WGS) entry which is preliminary data.</text>
</comment>
<evidence type="ECO:0000256" key="9">
    <source>
        <dbReference type="ARBA" id="ARBA00023002"/>
    </source>
</evidence>
<dbReference type="SUPFAM" id="SSF48264">
    <property type="entry name" value="Cytochrome P450"/>
    <property type="match status" value="1"/>
</dbReference>
<evidence type="ECO:0000313" key="14">
    <source>
        <dbReference type="Proteomes" id="UP001385951"/>
    </source>
</evidence>
<keyword evidence="12" id="KW-0472">Membrane</keyword>
<evidence type="ECO:0000256" key="1">
    <source>
        <dbReference type="ARBA" id="ARBA00001971"/>
    </source>
</evidence>
<protein>
    <recommendedName>
        <fullName evidence="15">Cytochrome P450</fullName>
    </recommendedName>
</protein>
<dbReference type="GO" id="GO:0004497">
    <property type="term" value="F:monooxygenase activity"/>
    <property type="evidence" value="ECO:0007669"/>
    <property type="project" value="UniProtKB-KW"/>
</dbReference>
<keyword evidence="11" id="KW-0503">Monooxygenase</keyword>
<keyword evidence="9" id="KW-0560">Oxidoreductase</keyword>
<evidence type="ECO:0008006" key="15">
    <source>
        <dbReference type="Google" id="ProtNLM"/>
    </source>
</evidence>
<dbReference type="Gene3D" id="1.10.630.10">
    <property type="entry name" value="Cytochrome P450"/>
    <property type="match status" value="1"/>
</dbReference>
<gene>
    <name evidence="13" type="ORF">QCA50_019664</name>
</gene>
<evidence type="ECO:0000256" key="5">
    <source>
        <dbReference type="ARBA" id="ARBA00022617"/>
    </source>
</evidence>
<comment type="cofactor">
    <cofactor evidence="1">
        <name>heme</name>
        <dbReference type="ChEBI" id="CHEBI:30413"/>
    </cofactor>
</comment>
<evidence type="ECO:0000256" key="7">
    <source>
        <dbReference type="ARBA" id="ARBA00022723"/>
    </source>
</evidence>
<keyword evidence="6" id="KW-0812">Transmembrane</keyword>
<keyword evidence="14" id="KW-1185">Reference proteome</keyword>
<evidence type="ECO:0000256" key="10">
    <source>
        <dbReference type="ARBA" id="ARBA00023004"/>
    </source>
</evidence>
<dbReference type="InterPro" id="IPR036396">
    <property type="entry name" value="Cyt_P450_sf"/>
</dbReference>
<evidence type="ECO:0000256" key="8">
    <source>
        <dbReference type="ARBA" id="ARBA00022989"/>
    </source>
</evidence>
<reference evidence="13 14" key="1">
    <citation type="submission" date="2022-09" db="EMBL/GenBank/DDBJ databases">
        <authorList>
            <person name="Palmer J.M."/>
        </authorList>
    </citation>
    <scope>NUCLEOTIDE SEQUENCE [LARGE SCALE GENOMIC DNA]</scope>
    <source>
        <strain evidence="13 14">DSM 7382</strain>
    </source>
</reference>
<keyword evidence="8" id="KW-1133">Transmembrane helix</keyword>
<evidence type="ECO:0000313" key="13">
    <source>
        <dbReference type="EMBL" id="KAK7677334.1"/>
    </source>
</evidence>
<evidence type="ECO:0000256" key="6">
    <source>
        <dbReference type="ARBA" id="ARBA00022692"/>
    </source>
</evidence>
<dbReference type="Proteomes" id="UP001385951">
    <property type="component" value="Unassembled WGS sequence"/>
</dbReference>
<name>A0AAW0FGR9_9APHY</name>
<dbReference type="AlphaFoldDB" id="A0AAW0FGR9"/>
<organism evidence="13 14">
    <name type="scientific">Cerrena zonata</name>
    <dbReference type="NCBI Taxonomy" id="2478898"/>
    <lineage>
        <taxon>Eukaryota</taxon>
        <taxon>Fungi</taxon>
        <taxon>Dikarya</taxon>
        <taxon>Basidiomycota</taxon>
        <taxon>Agaricomycotina</taxon>
        <taxon>Agaricomycetes</taxon>
        <taxon>Polyporales</taxon>
        <taxon>Cerrenaceae</taxon>
        <taxon>Cerrena</taxon>
    </lineage>
</organism>
<comment type="pathway">
    <text evidence="3">Secondary metabolite biosynthesis.</text>
</comment>
<accession>A0AAW0FGR9</accession>